<evidence type="ECO:0000313" key="2">
    <source>
        <dbReference type="EMBL" id="QIB91079.1"/>
    </source>
</evidence>
<evidence type="ECO:0008006" key="4">
    <source>
        <dbReference type="Google" id="ProtNLM"/>
    </source>
</evidence>
<accession>A0A6C0VHZ0</accession>
<dbReference type="InterPro" id="IPR003847">
    <property type="entry name" value="Put_antitoxin"/>
</dbReference>
<proteinExistence type="predicted"/>
<organism evidence="2 3">
    <name type="scientific">Methanosarcina mazei</name>
    <name type="common">Methanosarcina frisia</name>
    <dbReference type="NCBI Taxonomy" id="2209"/>
    <lineage>
        <taxon>Archaea</taxon>
        <taxon>Methanobacteriati</taxon>
        <taxon>Methanobacteriota</taxon>
        <taxon>Stenosarchaea group</taxon>
        <taxon>Methanomicrobia</taxon>
        <taxon>Methanosarcinales</taxon>
        <taxon>Methanosarcinaceae</taxon>
        <taxon>Methanosarcina</taxon>
    </lineage>
</organism>
<sequence>MGTKTISIRDNTYDMLKNAKREWESFSDTIDRLLK</sequence>
<dbReference type="Proteomes" id="UP000467371">
    <property type="component" value="Chromosome"/>
</dbReference>
<evidence type="ECO:0000256" key="1">
    <source>
        <dbReference type="ARBA" id="ARBA00022649"/>
    </source>
</evidence>
<dbReference type="GeneID" id="95970555"/>
<dbReference type="Pfam" id="PF02697">
    <property type="entry name" value="VAPB_antitox"/>
    <property type="match status" value="1"/>
</dbReference>
<name>A0A6C0VHZ0_METMZ</name>
<reference evidence="2 3" key="1">
    <citation type="journal article" date="2020" name="Environ. Microbiol. Rep.">
        <title>Redox cycling of Fe(II) and Fe(III) in magnetite accelerates aceticlastic methanogenesis by Methanosarcina mazei.</title>
        <authorList>
            <person name="Wang H."/>
            <person name="Byrne J.M."/>
            <person name="Liu P."/>
            <person name="Liu J."/>
            <person name="Dong X."/>
            <person name="Lu Y."/>
        </authorList>
    </citation>
    <scope>NUCLEOTIDE SEQUENCE [LARGE SCALE GENOMIC DNA]</scope>
    <source>
        <strain evidence="3">zm-15</strain>
    </source>
</reference>
<dbReference type="AlphaFoldDB" id="A0A6C0VHZ0"/>
<dbReference type="RefSeq" id="WP_080503093.1">
    <property type="nucleotide sequence ID" value="NZ_AP019780.1"/>
</dbReference>
<gene>
    <name evidence="2" type="ORF">FQU78_08475</name>
</gene>
<dbReference type="EMBL" id="CP042908">
    <property type="protein sequence ID" value="QIB91079.1"/>
    <property type="molecule type" value="Genomic_DNA"/>
</dbReference>
<evidence type="ECO:0000313" key="3">
    <source>
        <dbReference type="Proteomes" id="UP000467371"/>
    </source>
</evidence>
<dbReference type="OrthoDB" id="135634at2157"/>
<protein>
    <recommendedName>
        <fullName evidence="4">Antitoxin</fullName>
    </recommendedName>
</protein>
<keyword evidence="1" id="KW-1277">Toxin-antitoxin system</keyword>